<dbReference type="Gene3D" id="1.25.40.10">
    <property type="entry name" value="Tetratricopeptide repeat domain"/>
    <property type="match status" value="1"/>
</dbReference>
<evidence type="ECO:0000313" key="2">
    <source>
        <dbReference type="EMBL" id="MBT1696004.1"/>
    </source>
</evidence>
<dbReference type="InterPro" id="IPR011990">
    <property type="entry name" value="TPR-like_helical_dom_sf"/>
</dbReference>
<protein>
    <recommendedName>
        <fullName evidence="4">Tetratricopeptide repeat protein</fullName>
    </recommendedName>
</protein>
<dbReference type="Proteomes" id="UP001319200">
    <property type="component" value="Unassembled WGS sequence"/>
</dbReference>
<dbReference type="RefSeq" id="WP_254160885.1">
    <property type="nucleotide sequence ID" value="NZ_JAHESF010000003.1"/>
</dbReference>
<proteinExistence type="predicted"/>
<evidence type="ECO:0000256" key="1">
    <source>
        <dbReference type="SAM" id="Phobius"/>
    </source>
</evidence>
<gene>
    <name evidence="2" type="ORF">KK083_03890</name>
</gene>
<evidence type="ECO:0008006" key="4">
    <source>
        <dbReference type="Google" id="ProtNLM"/>
    </source>
</evidence>
<organism evidence="2 3">
    <name type="scientific">Chryseosolibacter histidini</name>
    <dbReference type="NCBI Taxonomy" id="2782349"/>
    <lineage>
        <taxon>Bacteria</taxon>
        <taxon>Pseudomonadati</taxon>
        <taxon>Bacteroidota</taxon>
        <taxon>Cytophagia</taxon>
        <taxon>Cytophagales</taxon>
        <taxon>Chryseotaleaceae</taxon>
        <taxon>Chryseosolibacter</taxon>
    </lineage>
</organism>
<dbReference type="EMBL" id="JAHESF010000003">
    <property type="protein sequence ID" value="MBT1696004.1"/>
    <property type="molecule type" value="Genomic_DNA"/>
</dbReference>
<keyword evidence="1" id="KW-0812">Transmembrane</keyword>
<dbReference type="AlphaFoldDB" id="A0AAP2DI43"/>
<dbReference type="SUPFAM" id="SSF48452">
    <property type="entry name" value="TPR-like"/>
    <property type="match status" value="1"/>
</dbReference>
<evidence type="ECO:0000313" key="3">
    <source>
        <dbReference type="Proteomes" id="UP001319200"/>
    </source>
</evidence>
<comment type="caution">
    <text evidence="2">The sequence shown here is derived from an EMBL/GenBank/DDBJ whole genome shotgun (WGS) entry which is preliminary data.</text>
</comment>
<sequence length="276" mass="31721">MSELSQTEMIARYLQGELDAKDLEQFNARLATDDAFKREVELQRTIIKNITRAGRHALRSQLKQYHQQIIHETEATSSQDISGEATVRGRSFKNRSRPATRKRALLMAACVVIALTAIGLGYYAYLSPERIFNDEFKPYAIRTTRGSSAPADIVSLYRDHDYNHYLSAYQAREVKSLQEIFLAGNVYLIKADAARAIQCFRQVMIENEKRAAEDQRYYEDSEYFLALAYLQNNEPDKAEILFRKIMAAPQHPYNHEVGNGLLWKISVVRFKLGVND</sequence>
<keyword evidence="1" id="KW-1133">Transmembrane helix</keyword>
<name>A0AAP2DI43_9BACT</name>
<accession>A0AAP2DI43</accession>
<keyword evidence="3" id="KW-1185">Reference proteome</keyword>
<feature type="transmembrane region" description="Helical" evidence="1">
    <location>
        <begin position="104"/>
        <end position="125"/>
    </location>
</feature>
<reference evidence="2 3" key="1">
    <citation type="submission" date="2021-05" db="EMBL/GenBank/DDBJ databases">
        <title>A Polyphasic approach of four new species of the genus Ohtaekwangia: Ohtaekwangia histidinii sp. nov., Ohtaekwangia cretensis sp. nov., Ohtaekwangia indiensis sp. nov., Ohtaekwangia reichenbachii sp. nov. from diverse environment.</title>
        <authorList>
            <person name="Octaviana S."/>
        </authorList>
    </citation>
    <scope>NUCLEOTIDE SEQUENCE [LARGE SCALE GENOMIC DNA]</scope>
    <source>
        <strain evidence="2 3">PWU4</strain>
    </source>
</reference>
<keyword evidence="1" id="KW-0472">Membrane</keyword>